<dbReference type="OrthoDB" id="7445930at2"/>
<comment type="caution">
    <text evidence="2">The sequence shown here is derived from an EMBL/GenBank/DDBJ whole genome shotgun (WGS) entry which is preliminary data.</text>
</comment>
<dbReference type="InterPro" id="IPR025701">
    <property type="entry name" value="UBQ-conjugat_E2_E"/>
</dbReference>
<keyword evidence="3" id="KW-1185">Reference proteome</keyword>
<dbReference type="Pfam" id="PF14452">
    <property type="entry name" value="Multi_ubiq"/>
    <property type="match status" value="1"/>
</dbReference>
<dbReference type="EMBL" id="VNIA01000001">
    <property type="protein sequence ID" value="TYQ00236.1"/>
    <property type="molecule type" value="Genomic_DNA"/>
</dbReference>
<dbReference type="Pfam" id="PF14462">
    <property type="entry name" value="Prok-E2_E"/>
    <property type="match status" value="1"/>
</dbReference>
<feature type="domain" description="Multi-ubiquitin" evidence="1">
    <location>
        <begin position="117"/>
        <end position="177"/>
    </location>
</feature>
<reference evidence="2 3" key="1">
    <citation type="submission" date="2019-07" db="EMBL/GenBank/DDBJ databases">
        <title>Genomic Encyclopedia of Type Strains, Phase IV (KMG-IV): sequencing the most valuable type-strain genomes for metagenomic binning, comparative biology and taxonomic classification.</title>
        <authorList>
            <person name="Goeker M."/>
        </authorList>
    </citation>
    <scope>NUCLEOTIDE SEQUENCE [LARGE SCALE GENOMIC DNA]</scope>
    <source>
        <strain evidence="2 3">DSM 18961</strain>
    </source>
</reference>
<protein>
    <submittedName>
        <fullName evidence="2">Multiubiquitin</fullName>
    </submittedName>
</protein>
<proteinExistence type="predicted"/>
<organism evidence="2 3">
    <name type="scientific">Tenacibaculum adriaticum</name>
    <dbReference type="NCBI Taxonomy" id="413713"/>
    <lineage>
        <taxon>Bacteria</taxon>
        <taxon>Pseudomonadati</taxon>
        <taxon>Bacteroidota</taxon>
        <taxon>Flavobacteriia</taxon>
        <taxon>Flavobacteriales</taxon>
        <taxon>Flavobacteriaceae</taxon>
        <taxon>Tenacibaculum</taxon>
    </lineage>
</organism>
<dbReference type="Proteomes" id="UP000323136">
    <property type="component" value="Unassembled WGS sequence"/>
</dbReference>
<dbReference type="AlphaFoldDB" id="A0A5S5DWN1"/>
<gene>
    <name evidence="2" type="ORF">C7447_101846</name>
</gene>
<accession>A0A5S5DWN1</accession>
<dbReference type="InterPro" id="IPR027802">
    <property type="entry name" value="Multi-ubiquitin_dom"/>
</dbReference>
<evidence type="ECO:0000313" key="2">
    <source>
        <dbReference type="EMBL" id="TYQ00236.1"/>
    </source>
</evidence>
<evidence type="ECO:0000259" key="1">
    <source>
        <dbReference type="Pfam" id="PF14452"/>
    </source>
</evidence>
<dbReference type="RefSeq" id="WP_148869029.1">
    <property type="nucleotide sequence ID" value="NZ_VNIA01000001.1"/>
</dbReference>
<sequence>MSDKNIKTDLNDCYCRGVKPTVAFEYIIRINDNELSVKEQKITGIKLHELEGTSSDTHFIKMVTKEGKIDIGPLIEVDLTECGIERFIILPYEQQEIDLEDCFCKGVKPVITFKYLLKINREKYSTEKEKLSREEILQLAGKDPKTHRLRMFTKGGKQIIEEGQIIDLTECGVERFVYEEIDCTEGFLSSDFNLITDSDRLFLSSLPNEVNVINERNLNWIVIRGYELPKGYNVKQADIAILIPPQYPTTQLDMVYFHPALRRTDGQPIGALSNQAIEGKVYQRWSRHRKPSNRWNSEIDDVESHLDLMMNCLKAEFDKR</sequence>
<name>A0A5S5DWN1_9FLAO</name>
<evidence type="ECO:0000313" key="3">
    <source>
        <dbReference type="Proteomes" id="UP000323136"/>
    </source>
</evidence>